<accession>A0ABT8G0U2</accession>
<gene>
    <name evidence="3" type="ORF">QQX04_07085</name>
</gene>
<evidence type="ECO:0000313" key="4">
    <source>
        <dbReference type="Proteomes" id="UP001172738"/>
    </source>
</evidence>
<evidence type="ECO:0000256" key="1">
    <source>
        <dbReference type="SAM" id="MobiDB-lite"/>
    </source>
</evidence>
<dbReference type="InterPro" id="IPR057893">
    <property type="entry name" value="LRV_2"/>
</dbReference>
<sequence>MFNRDSANRSASKEETAARQKDRAQMAAEASVALQNHYCDSCRIGVPCDLAMLAQDVLALDAALSVREETGAVAAQIEQAHQDGRMEAVAQALAVIGRAEGELRTEADGDSHHPAFLMAETLRHLALTIRLEIRDPDSPTTLEVLARAEEARELASYVRDVSEQYRSSQSEVAEALDNVAGDIAKGTEGVNRLLQASNIDTPIEVLHELAFDPDADIRWWVAQNPSTPVDTLIEVVSAERHPTVLAALLVNPHLPDRLVEVFADYSNPEVAAVAKRRLAASVG</sequence>
<proteinExistence type="predicted"/>
<dbReference type="Pfam" id="PF25591">
    <property type="entry name" value="LRV_2"/>
    <property type="match status" value="1"/>
</dbReference>
<comment type="caution">
    <text evidence="3">The sequence shown here is derived from an EMBL/GenBank/DDBJ whole genome shotgun (WGS) entry which is preliminary data.</text>
</comment>
<evidence type="ECO:0000313" key="3">
    <source>
        <dbReference type="EMBL" id="MDN4472753.1"/>
    </source>
</evidence>
<dbReference type="Proteomes" id="UP001172738">
    <property type="component" value="Unassembled WGS sequence"/>
</dbReference>
<protein>
    <recommendedName>
        <fullName evidence="2">Leucine rich repeat variant domain-containing protein</fullName>
    </recommendedName>
</protein>
<feature type="compositionally biased region" description="Basic and acidic residues" evidence="1">
    <location>
        <begin position="11"/>
        <end position="23"/>
    </location>
</feature>
<name>A0ABT8G0U2_9MICO</name>
<keyword evidence="4" id="KW-1185">Reference proteome</keyword>
<dbReference type="EMBL" id="JAUHPV010000003">
    <property type="protein sequence ID" value="MDN4472753.1"/>
    <property type="molecule type" value="Genomic_DNA"/>
</dbReference>
<feature type="domain" description="Leucine rich repeat variant" evidence="2">
    <location>
        <begin position="221"/>
        <end position="277"/>
    </location>
</feature>
<reference evidence="3" key="1">
    <citation type="submission" date="2023-06" db="EMBL/GenBank/DDBJ databases">
        <title>SYSU T00b26.</title>
        <authorList>
            <person name="Gao L."/>
            <person name="Fang B.-Z."/>
            <person name="Li W.-J."/>
        </authorList>
    </citation>
    <scope>NUCLEOTIDE SEQUENCE</scope>
    <source>
        <strain evidence="3">SYSU T00b26</strain>
    </source>
</reference>
<feature type="region of interest" description="Disordered" evidence="1">
    <location>
        <begin position="1"/>
        <end position="23"/>
    </location>
</feature>
<evidence type="ECO:0000259" key="2">
    <source>
        <dbReference type="Pfam" id="PF25591"/>
    </source>
</evidence>
<organism evidence="3 4">
    <name type="scientific">Demequina zhanjiangensis</name>
    <dbReference type="NCBI Taxonomy" id="3051659"/>
    <lineage>
        <taxon>Bacteria</taxon>
        <taxon>Bacillati</taxon>
        <taxon>Actinomycetota</taxon>
        <taxon>Actinomycetes</taxon>
        <taxon>Micrococcales</taxon>
        <taxon>Demequinaceae</taxon>
        <taxon>Demequina</taxon>
    </lineage>
</organism>
<dbReference type="RefSeq" id="WP_301127603.1">
    <property type="nucleotide sequence ID" value="NZ_JAUHPV010000003.1"/>
</dbReference>